<proteinExistence type="predicted"/>
<dbReference type="SUPFAM" id="SSF160755">
    <property type="entry name" value="YugN-like"/>
    <property type="match status" value="1"/>
</dbReference>
<dbReference type="Pfam" id="PF08868">
    <property type="entry name" value="YugN"/>
    <property type="match status" value="1"/>
</dbReference>
<dbReference type="OrthoDB" id="2988890at2"/>
<protein>
    <submittedName>
        <fullName evidence="1">YugN-like family protein</fullName>
    </submittedName>
</protein>
<dbReference type="RefSeq" id="WP_066322906.1">
    <property type="nucleotide sequence ID" value="NZ_CP015438.1"/>
</dbReference>
<sequence>MIEIPSALEGKTFRLYKLEAELKPLGYVIGGNWDYDHGSFDYKIDDENGYQFLRVPFEAVDGQLDSNGTTVKLGRPYLLSHQYQIGLDDNVHVGNLAASFNQFSEPQDPDAQFPEKYIPVGQTLVKQLEDKLLNA</sequence>
<accession>A0A167THA9</accession>
<keyword evidence="2" id="KW-1185">Reference proteome</keyword>
<dbReference type="AlphaFoldDB" id="A0A167THA9"/>
<dbReference type="InterPro" id="IPR036491">
    <property type="entry name" value="YugN-like_sf"/>
</dbReference>
<dbReference type="PATRIC" id="fig|294699.3.peg.679"/>
<evidence type="ECO:0000313" key="1">
    <source>
        <dbReference type="EMBL" id="ANB60744.1"/>
    </source>
</evidence>
<reference evidence="1 2" key="1">
    <citation type="journal article" date="2006" name="Syst. Appl. Microbiol.">
        <title>Anoxybacillus amylolyticus sp. nov., a thermophilic amylase producing bacterium isolated from Mount Rittmann (Antarctica).</title>
        <authorList>
            <person name="Poli A."/>
            <person name="Esposito E."/>
            <person name="Lama L."/>
            <person name="Orlando P."/>
            <person name="Nicolaus G."/>
            <person name="de Appolonia F."/>
            <person name="Gambacorta A."/>
            <person name="Nicolaus B."/>
        </authorList>
    </citation>
    <scope>NUCLEOTIDE SEQUENCE [LARGE SCALE GENOMIC DNA]</scope>
    <source>
        <strain evidence="1 2">DSM 15939</strain>
    </source>
</reference>
<dbReference type="Gene3D" id="3.30.310.100">
    <property type="entry name" value="YugN-like"/>
    <property type="match status" value="1"/>
</dbReference>
<dbReference type="Proteomes" id="UP000076865">
    <property type="component" value="Chromosome"/>
</dbReference>
<dbReference type="KEGG" id="aamy:GFC30_682"/>
<evidence type="ECO:0000313" key="2">
    <source>
        <dbReference type="Proteomes" id="UP000076865"/>
    </source>
</evidence>
<organism evidence="1 2">
    <name type="scientific">Anoxybacteroides amylolyticum</name>
    <dbReference type="NCBI Taxonomy" id="294699"/>
    <lineage>
        <taxon>Bacteria</taxon>
        <taxon>Bacillati</taxon>
        <taxon>Bacillota</taxon>
        <taxon>Bacilli</taxon>
        <taxon>Bacillales</taxon>
        <taxon>Anoxybacillaceae</taxon>
        <taxon>Anoxybacteroides</taxon>
    </lineage>
</organism>
<dbReference type="InterPro" id="IPR014967">
    <property type="entry name" value="Uncharacterised_YugN-like"/>
</dbReference>
<gene>
    <name evidence="1" type="ORF">GFC30_682</name>
</gene>
<dbReference type="EMBL" id="CP015438">
    <property type="protein sequence ID" value="ANB60744.1"/>
    <property type="molecule type" value="Genomic_DNA"/>
</dbReference>
<name>A0A167THA9_9BACL</name>